<feature type="compositionally biased region" description="Low complexity" evidence="1">
    <location>
        <begin position="1"/>
        <end position="11"/>
    </location>
</feature>
<comment type="caution">
    <text evidence="2">The sequence shown here is derived from an EMBL/GenBank/DDBJ whole genome shotgun (WGS) entry which is preliminary data.</text>
</comment>
<dbReference type="Proteomes" id="UP000319825">
    <property type="component" value="Unassembled WGS sequence"/>
</dbReference>
<dbReference type="EMBL" id="VLKE01000001">
    <property type="protein sequence ID" value="TWH70554.1"/>
    <property type="molecule type" value="Genomic_DNA"/>
</dbReference>
<name>A0A562IIU3_MICOL</name>
<dbReference type="OrthoDB" id="41724at2"/>
<sequence length="78" mass="8508">MGRTTTTTTAGDRGGSGSGTPSRRDAVALSNNSRDGVNRELSYPSMVVDTAGDVHVAFTRHRRAIRHLRVPARWYRPA</sequence>
<evidence type="ECO:0000256" key="1">
    <source>
        <dbReference type="SAM" id="MobiDB-lite"/>
    </source>
</evidence>
<accession>A0A562IIU3</accession>
<proteinExistence type="predicted"/>
<gene>
    <name evidence="2" type="ORF">JD77_05579</name>
</gene>
<dbReference type="RefSeq" id="WP_145776800.1">
    <property type="nucleotide sequence ID" value="NZ_BAAATQ010000107.1"/>
</dbReference>
<dbReference type="AlphaFoldDB" id="A0A562IIU3"/>
<keyword evidence="3" id="KW-1185">Reference proteome</keyword>
<evidence type="ECO:0000313" key="2">
    <source>
        <dbReference type="EMBL" id="TWH70554.1"/>
    </source>
</evidence>
<feature type="region of interest" description="Disordered" evidence="1">
    <location>
        <begin position="1"/>
        <end position="38"/>
    </location>
</feature>
<reference evidence="2 3" key="1">
    <citation type="submission" date="2019-07" db="EMBL/GenBank/DDBJ databases">
        <title>R&amp;d 2014.</title>
        <authorList>
            <person name="Klenk H.-P."/>
        </authorList>
    </citation>
    <scope>NUCLEOTIDE SEQUENCE [LARGE SCALE GENOMIC DNA]</scope>
    <source>
        <strain evidence="2 3">DSM 43868</strain>
    </source>
</reference>
<protein>
    <submittedName>
        <fullName evidence="2">Uncharacterized protein</fullName>
    </submittedName>
</protein>
<evidence type="ECO:0000313" key="3">
    <source>
        <dbReference type="Proteomes" id="UP000319825"/>
    </source>
</evidence>
<organism evidence="2 3">
    <name type="scientific">Micromonospora olivasterospora</name>
    <dbReference type="NCBI Taxonomy" id="1880"/>
    <lineage>
        <taxon>Bacteria</taxon>
        <taxon>Bacillati</taxon>
        <taxon>Actinomycetota</taxon>
        <taxon>Actinomycetes</taxon>
        <taxon>Micromonosporales</taxon>
        <taxon>Micromonosporaceae</taxon>
        <taxon>Micromonospora</taxon>
    </lineage>
</organism>